<dbReference type="Pfam" id="PF14390">
    <property type="entry name" value="DUF4420"/>
    <property type="match status" value="1"/>
</dbReference>
<proteinExistence type="predicted"/>
<dbReference type="RefSeq" id="WP_053946352.1">
    <property type="nucleotide sequence ID" value="NZ_CP012622.1"/>
</dbReference>
<organism evidence="1 2">
    <name type="scientific">Spiroplasma cantharicola</name>
    <dbReference type="NCBI Taxonomy" id="362837"/>
    <lineage>
        <taxon>Bacteria</taxon>
        <taxon>Bacillati</taxon>
        <taxon>Mycoplasmatota</taxon>
        <taxon>Mollicutes</taxon>
        <taxon>Entomoplasmatales</taxon>
        <taxon>Spiroplasmataceae</taxon>
        <taxon>Spiroplasma</taxon>
    </lineage>
</organism>
<dbReference type="AlphaFoldDB" id="A0A0M4K1S2"/>
<evidence type="ECO:0000313" key="2">
    <source>
        <dbReference type="Proteomes" id="UP000063919"/>
    </source>
</evidence>
<sequence>MLNYKFIEENIELNLRLLKNDFGDLIIEKKSDKLIKEKKYENYKYWEYFCTNASSNEQGEIDSYITEIIKINKINGDNLISEQMTLKLFKIIENLMSERPDHNLYSIIKDCENLFERQKRILKEEKLFGFFGELILLDKFCSIYPNAEMWWHRKDYMEFDFYINEKKEYLEVKANSIFKDNYLIKLDQISDTNPYLAGVSFKEDGNGKNIMYFISKFINSKNEFLKEFIEDLSSIVKDYPRNLDYKINVDKIKIRIFDKKDFPLINQQELDERIKKVQYNVDANRIKSYSAEEFIKEVLDL</sequence>
<keyword evidence="2" id="KW-1185">Reference proteome</keyword>
<dbReference type="InterPro" id="IPR025534">
    <property type="entry name" value="DUF4420"/>
</dbReference>
<dbReference type="EMBL" id="CP012622">
    <property type="protein sequence ID" value="ALD66600.1"/>
    <property type="molecule type" value="Genomic_DNA"/>
</dbReference>
<accession>A0A0M4K1S2</accession>
<name>A0A0M4K1S2_9MOLU</name>
<evidence type="ECO:0000313" key="1">
    <source>
        <dbReference type="EMBL" id="ALD66600.1"/>
    </source>
</evidence>
<dbReference type="PATRIC" id="fig|362837.3.peg.710"/>
<dbReference type="Proteomes" id="UP000063919">
    <property type="component" value="Chromosome"/>
</dbReference>
<dbReference type="KEGG" id="scj:SCANT_v1c06940"/>
<gene>
    <name evidence="1" type="ORF">SCANT_v1c06940</name>
</gene>
<reference evidence="1 2" key="1">
    <citation type="journal article" date="2015" name="Genome Announc.">
        <title>Complete Genome Sequence of Spiroplasma cantharicola CC-1T (DSM 21588), a Bacterium Isolated from Soldier Beetle (Cantharis carolinus).</title>
        <authorList>
            <person name="Lo W.S."/>
            <person name="Liu P.Y."/>
            <person name="Kuo C.H."/>
        </authorList>
    </citation>
    <scope>NUCLEOTIDE SEQUENCE [LARGE SCALE GENOMIC DNA]</scope>
    <source>
        <strain evidence="1 2">CC-1</strain>
    </source>
</reference>
<dbReference type="STRING" id="362837.SCANT_v1c06940"/>
<dbReference type="OrthoDB" id="389274at2"/>
<protein>
    <submittedName>
        <fullName evidence="1">Uncharacterized protein</fullName>
    </submittedName>
</protein>